<keyword evidence="2" id="KW-0342">GTP-binding</keyword>
<dbReference type="GO" id="GO:0005525">
    <property type="term" value="F:GTP binding"/>
    <property type="evidence" value="ECO:0007669"/>
    <property type="project" value="UniProtKB-KW"/>
</dbReference>
<keyword evidence="1" id="KW-0547">Nucleotide-binding</keyword>
<dbReference type="GO" id="GO:0003924">
    <property type="term" value="F:GTPase activity"/>
    <property type="evidence" value="ECO:0007669"/>
    <property type="project" value="InterPro"/>
</dbReference>
<dbReference type="PRINTS" id="PR00449">
    <property type="entry name" value="RASTRNSFRMNG"/>
</dbReference>
<dbReference type="PROSITE" id="PS51419">
    <property type="entry name" value="RAB"/>
    <property type="match status" value="1"/>
</dbReference>
<keyword evidence="4" id="KW-1185">Reference proteome</keyword>
<dbReference type="Proteomes" id="UP000023152">
    <property type="component" value="Unassembled WGS sequence"/>
</dbReference>
<dbReference type="SUPFAM" id="SSF52540">
    <property type="entry name" value="P-loop containing nucleoside triphosphate hydrolases"/>
    <property type="match status" value="1"/>
</dbReference>
<dbReference type="AlphaFoldDB" id="X6NPW2"/>
<sequence>MVELEEKEKNKEKNKRFRSTFKTSRCDFSLFFFLISDFIKTKKKRERYGHFQTQTTKNVSQYRWNKEFYYWSQRCTNMLQDIIVNEYELGENMFELLLQFVDTQSSLPYQGQHNRHLISRYYSYSEELCKYHSLCFNWICFHNARAYDKYFQQQYKNRDIMDWVIDNTHGEIIKIVLLGAPNTGKSSFIERQCFQSFYISGLLFTKKKIIFLKKKGNEKGYIGEFVDVVELDNNFIQYLICDTTPNEAMASTEKDDAAFSEFEKLLTIAHGFILLYSIDNVQSLTYVTAMFQRIMNCQLRKYQDFASISANSATISTDSKSLHSQPQSQSKQYRPFGCVLCANKHDLWFFEDFNAQTLNYEKSSAGVRQKPKTTNGKPLDRICLTQEGLQVAQSLGVAFIECSAHSDHNIDLAVQECLRDVWFREETFRDAL</sequence>
<accession>X6NPW2</accession>
<evidence type="ECO:0000313" key="3">
    <source>
        <dbReference type="EMBL" id="ETO28335.1"/>
    </source>
</evidence>
<dbReference type="SMART" id="SM00173">
    <property type="entry name" value="RAS"/>
    <property type="match status" value="1"/>
</dbReference>
<dbReference type="Gene3D" id="3.40.50.300">
    <property type="entry name" value="P-loop containing nucleotide triphosphate hydrolases"/>
    <property type="match status" value="1"/>
</dbReference>
<dbReference type="InterPro" id="IPR020849">
    <property type="entry name" value="Small_GTPase_Ras-type"/>
</dbReference>
<dbReference type="GO" id="GO:0007165">
    <property type="term" value="P:signal transduction"/>
    <property type="evidence" value="ECO:0007669"/>
    <property type="project" value="InterPro"/>
</dbReference>
<evidence type="ECO:0000256" key="1">
    <source>
        <dbReference type="ARBA" id="ARBA00022741"/>
    </source>
</evidence>
<dbReference type="PANTHER" id="PTHR24070">
    <property type="entry name" value="RAS, DI-RAS, AND RHEB FAMILY MEMBERS OF SMALL GTPASE SUPERFAMILY"/>
    <property type="match status" value="1"/>
</dbReference>
<dbReference type="Pfam" id="PF00071">
    <property type="entry name" value="Ras"/>
    <property type="match status" value="1"/>
</dbReference>
<protein>
    <submittedName>
        <fullName evidence="3">Uncharacterized protein</fullName>
    </submittedName>
</protein>
<dbReference type="InterPro" id="IPR001806">
    <property type="entry name" value="Small_GTPase"/>
</dbReference>
<organism evidence="3 4">
    <name type="scientific">Reticulomyxa filosa</name>
    <dbReference type="NCBI Taxonomy" id="46433"/>
    <lineage>
        <taxon>Eukaryota</taxon>
        <taxon>Sar</taxon>
        <taxon>Rhizaria</taxon>
        <taxon>Retaria</taxon>
        <taxon>Foraminifera</taxon>
        <taxon>Monothalamids</taxon>
        <taxon>Reticulomyxidae</taxon>
        <taxon>Reticulomyxa</taxon>
    </lineage>
</organism>
<gene>
    <name evidence="3" type="ORF">RFI_08796</name>
</gene>
<dbReference type="GO" id="GO:0016020">
    <property type="term" value="C:membrane"/>
    <property type="evidence" value="ECO:0007669"/>
    <property type="project" value="InterPro"/>
</dbReference>
<proteinExistence type="predicted"/>
<evidence type="ECO:0000313" key="4">
    <source>
        <dbReference type="Proteomes" id="UP000023152"/>
    </source>
</evidence>
<dbReference type="InterPro" id="IPR027417">
    <property type="entry name" value="P-loop_NTPase"/>
</dbReference>
<comment type="caution">
    <text evidence="3">The sequence shown here is derived from an EMBL/GenBank/DDBJ whole genome shotgun (WGS) entry which is preliminary data.</text>
</comment>
<dbReference type="EMBL" id="ASPP01006718">
    <property type="protein sequence ID" value="ETO28335.1"/>
    <property type="molecule type" value="Genomic_DNA"/>
</dbReference>
<evidence type="ECO:0000256" key="2">
    <source>
        <dbReference type="ARBA" id="ARBA00023134"/>
    </source>
</evidence>
<name>X6NPW2_RETFI</name>
<reference evidence="3 4" key="1">
    <citation type="journal article" date="2013" name="Curr. Biol.">
        <title>The Genome of the Foraminiferan Reticulomyxa filosa.</title>
        <authorList>
            <person name="Glockner G."/>
            <person name="Hulsmann N."/>
            <person name="Schleicher M."/>
            <person name="Noegel A.A."/>
            <person name="Eichinger L."/>
            <person name="Gallinger C."/>
            <person name="Pawlowski J."/>
            <person name="Sierra R."/>
            <person name="Euteneuer U."/>
            <person name="Pillet L."/>
            <person name="Moustafa A."/>
            <person name="Platzer M."/>
            <person name="Groth M."/>
            <person name="Szafranski K."/>
            <person name="Schliwa M."/>
        </authorList>
    </citation>
    <scope>NUCLEOTIDE SEQUENCE [LARGE SCALE GENOMIC DNA]</scope>
</reference>